<feature type="chain" id="PRO_5008258654" description="DUF2242 domain-containing protein" evidence="2">
    <location>
        <begin position="20"/>
        <end position="294"/>
    </location>
</feature>
<reference evidence="3 4" key="1">
    <citation type="submission" date="2016-06" db="EMBL/GenBank/DDBJ databases">
        <title>Complete genome sequences of Bordetella bronchialis and Bordetella flabilis.</title>
        <authorList>
            <person name="LiPuma J.J."/>
            <person name="Spilker T."/>
        </authorList>
    </citation>
    <scope>NUCLEOTIDE SEQUENCE [LARGE SCALE GENOMIC DNA]</scope>
    <source>
        <strain evidence="3 4">AU10664</strain>
    </source>
</reference>
<dbReference type="OrthoDB" id="8588389at2"/>
<evidence type="ECO:0008006" key="5">
    <source>
        <dbReference type="Google" id="ProtNLM"/>
    </source>
</evidence>
<keyword evidence="4" id="KW-1185">Reference proteome</keyword>
<keyword evidence="2" id="KW-0732">Signal</keyword>
<organism evidence="3 4">
    <name type="scientific">Bordetella flabilis</name>
    <dbReference type="NCBI Taxonomy" id="463014"/>
    <lineage>
        <taxon>Bacteria</taxon>
        <taxon>Pseudomonadati</taxon>
        <taxon>Pseudomonadota</taxon>
        <taxon>Betaproteobacteria</taxon>
        <taxon>Burkholderiales</taxon>
        <taxon>Alcaligenaceae</taxon>
        <taxon>Bordetella</taxon>
    </lineage>
</organism>
<dbReference type="AlphaFoldDB" id="A0A193G7U2"/>
<name>A0A193G7U2_9BORD</name>
<feature type="compositionally biased region" description="Low complexity" evidence="1">
    <location>
        <begin position="182"/>
        <end position="235"/>
    </location>
</feature>
<sequence length="294" mass="29052">MLAGIVTVAFSLLVLAGCAGNRPPAYPETFSDTSTYSRTYPATDKATCEAARRALLSQGYTIAKAQADGVEGQKNFQVEEDKHQVISFHVTCTSDHQASPNTSVFVSAVQDRYIIKKVSSSAGVGLSVLGSVSMPFGSSDDSLAKISSETISSPSFYEGFFDLIQRYLPKNAPADAGSGSRAPGTPAKVPPAAATPPASSAGPAPASGAQSDAPAAASQPSGAPGTSGAPAASTPGPTPPPAPTSAPASTSTPASTPSSAPSAPAVPPAPADAGSPAAAGQNAAEPQSAPSPDK</sequence>
<dbReference type="Proteomes" id="UP000091926">
    <property type="component" value="Chromosome"/>
</dbReference>
<accession>A0A193G7U2</accession>
<feature type="compositionally biased region" description="Low complexity" evidence="1">
    <location>
        <begin position="245"/>
        <end position="263"/>
    </location>
</feature>
<dbReference type="Pfam" id="PF10001">
    <property type="entry name" value="DUF2242"/>
    <property type="match status" value="1"/>
</dbReference>
<evidence type="ECO:0000313" key="3">
    <source>
        <dbReference type="EMBL" id="ANN75895.1"/>
    </source>
</evidence>
<protein>
    <recommendedName>
        <fullName evidence="5">DUF2242 domain-containing protein</fullName>
    </recommendedName>
</protein>
<feature type="signal peptide" evidence="2">
    <location>
        <begin position="1"/>
        <end position="19"/>
    </location>
</feature>
<evidence type="ECO:0000256" key="2">
    <source>
        <dbReference type="SAM" id="SignalP"/>
    </source>
</evidence>
<dbReference type="InterPro" id="IPR018718">
    <property type="entry name" value="DUF2242"/>
</dbReference>
<dbReference type="STRING" id="463014.BAU07_01030"/>
<evidence type="ECO:0000256" key="1">
    <source>
        <dbReference type="SAM" id="MobiDB-lite"/>
    </source>
</evidence>
<dbReference type="EMBL" id="CP016172">
    <property type="protein sequence ID" value="ANN75895.1"/>
    <property type="molecule type" value="Genomic_DNA"/>
</dbReference>
<feature type="compositionally biased region" description="Low complexity" evidence="1">
    <location>
        <begin position="271"/>
        <end position="288"/>
    </location>
</feature>
<evidence type="ECO:0000313" key="4">
    <source>
        <dbReference type="Proteomes" id="UP000091926"/>
    </source>
</evidence>
<dbReference type="KEGG" id="bfz:BAU07_01030"/>
<feature type="region of interest" description="Disordered" evidence="1">
    <location>
        <begin position="172"/>
        <end position="294"/>
    </location>
</feature>
<gene>
    <name evidence="3" type="ORF">BAU07_01030</name>
</gene>
<proteinExistence type="predicted"/>